<dbReference type="EMBL" id="QLTR01000054">
    <property type="protein sequence ID" value="RAS53903.1"/>
    <property type="molecule type" value="Genomic_DNA"/>
</dbReference>
<dbReference type="AlphaFoldDB" id="A0A329DUJ1"/>
<reference evidence="1 2" key="1">
    <citation type="submission" date="2018-06" db="EMBL/GenBank/DDBJ databases">
        <title>Freshwater and sediment microbial communities from various areas in North America, analyzing microbe dynamics in response to fracking.</title>
        <authorList>
            <person name="Lamendella R."/>
        </authorList>
    </citation>
    <scope>NUCLEOTIDE SEQUENCE [LARGE SCALE GENOMIC DNA]</scope>
    <source>
        <strain evidence="1 2">99A</strain>
    </source>
</reference>
<proteinExistence type="predicted"/>
<dbReference type="Proteomes" id="UP000248729">
    <property type="component" value="Unassembled WGS sequence"/>
</dbReference>
<evidence type="ECO:0000313" key="1">
    <source>
        <dbReference type="EMBL" id="RAS53903.1"/>
    </source>
</evidence>
<evidence type="ECO:0000313" key="2">
    <source>
        <dbReference type="Proteomes" id="UP000248729"/>
    </source>
</evidence>
<organism evidence="1 2">
    <name type="scientific">Vibrio diazotrophicus</name>
    <dbReference type="NCBI Taxonomy" id="685"/>
    <lineage>
        <taxon>Bacteria</taxon>
        <taxon>Pseudomonadati</taxon>
        <taxon>Pseudomonadota</taxon>
        <taxon>Gammaproteobacteria</taxon>
        <taxon>Vibrionales</taxon>
        <taxon>Vibrionaceae</taxon>
        <taxon>Vibrio</taxon>
    </lineage>
</organism>
<name>A0A329DUJ1_VIBDI</name>
<comment type="caution">
    <text evidence="1">The sequence shown here is derived from an EMBL/GenBank/DDBJ whole genome shotgun (WGS) entry which is preliminary data.</text>
</comment>
<protein>
    <submittedName>
        <fullName evidence="1">Uncharacterized protein</fullName>
    </submittedName>
</protein>
<gene>
    <name evidence="1" type="ORF">DET48_1541</name>
</gene>
<accession>A0A329DUJ1</accession>
<sequence length="34" mass="3820">MASILCDKKNKATKQLAGVSSVKTFRDNLQTYFI</sequence>